<dbReference type="RefSeq" id="WP_184932250.1">
    <property type="nucleotide sequence ID" value="NZ_JACHJY010000009.1"/>
</dbReference>
<keyword evidence="3" id="KW-1185">Reference proteome</keyword>
<gene>
    <name evidence="2" type="ORF">GGE06_005975</name>
</gene>
<feature type="region of interest" description="Disordered" evidence="1">
    <location>
        <begin position="454"/>
        <end position="473"/>
    </location>
</feature>
<dbReference type="InterPro" id="IPR021145">
    <property type="entry name" value="Portal_protein_SPP1_Gp6-like"/>
</dbReference>
<name>A0A7W7XE94_9ACTN</name>
<sequence length="473" mass="53264">MARSELEWLEHLIRCHDREVRELKLLDSYYEGEQPLSYMAPELLAELDDRVRQVVVNWPQLVADSIEERLDVEGFRFPAEAHADEGLWRIWQANNLDEQSQQGHLDSLVMKRAYVVTGAGEDAAIPLITVESALDMHAERDPRTRKVAAAVKRWCEDGEGGKKVDHATLYMPNITVWYMKNDAGQWVEDESFPRDDHKLGEVPVVPLVNRGRLKKQGGVSEFKSVIPLSDAACKIATDMMVSAEYHATPRRVAFGFGEEDFQDEQGRRVSAFSRIIGRMWATEKNRKEDGADVIQFDEASLSNFHDTINQLARLVASLAGLPPHFLGYSTENPASADAIRSSESRLVKRAERKQRAWGGAWEQVMRLALRIRDGEWSDEARALETIWRDASTPTVAQKADAATKLYTAKIVPLRQTREDMGYTQAQINRMEEQDHEAAQDAMTRVLAGDLAALDIGPKASPEPAAEPDEMALD</sequence>
<dbReference type="AlphaFoldDB" id="A0A7W7XE94"/>
<evidence type="ECO:0008006" key="4">
    <source>
        <dbReference type="Google" id="ProtNLM"/>
    </source>
</evidence>
<evidence type="ECO:0000313" key="2">
    <source>
        <dbReference type="EMBL" id="MBB4985025.1"/>
    </source>
</evidence>
<protein>
    <recommendedName>
        <fullName evidence="4">Phage portal protein</fullName>
    </recommendedName>
</protein>
<dbReference type="EMBL" id="JACHJY010000009">
    <property type="protein sequence ID" value="MBB4985025.1"/>
    <property type="molecule type" value="Genomic_DNA"/>
</dbReference>
<evidence type="ECO:0000313" key="3">
    <source>
        <dbReference type="Proteomes" id="UP000582643"/>
    </source>
</evidence>
<accession>A0A7W7XE94</accession>
<dbReference type="Proteomes" id="UP000582643">
    <property type="component" value="Unassembled WGS sequence"/>
</dbReference>
<dbReference type="Pfam" id="PF05133">
    <property type="entry name" value="SPP1_portal"/>
    <property type="match status" value="1"/>
</dbReference>
<evidence type="ECO:0000256" key="1">
    <source>
        <dbReference type="SAM" id="MobiDB-lite"/>
    </source>
</evidence>
<organism evidence="2 3">
    <name type="scientific">Streptomyces nymphaeiformis</name>
    <dbReference type="NCBI Taxonomy" id="2663842"/>
    <lineage>
        <taxon>Bacteria</taxon>
        <taxon>Bacillati</taxon>
        <taxon>Actinomycetota</taxon>
        <taxon>Actinomycetes</taxon>
        <taxon>Kitasatosporales</taxon>
        <taxon>Streptomycetaceae</taxon>
        <taxon>Streptomyces</taxon>
    </lineage>
</organism>
<comment type="caution">
    <text evidence="2">The sequence shown here is derived from an EMBL/GenBank/DDBJ whole genome shotgun (WGS) entry which is preliminary data.</text>
</comment>
<proteinExistence type="predicted"/>
<reference evidence="2 3" key="1">
    <citation type="submission" date="2020-08" db="EMBL/GenBank/DDBJ databases">
        <title>Genomic Encyclopedia of Type Strains, Phase III (KMG-III): the genomes of soil and plant-associated and newly described type strains.</title>
        <authorList>
            <person name="Whitman W."/>
        </authorList>
    </citation>
    <scope>NUCLEOTIDE SEQUENCE [LARGE SCALE GENOMIC DNA]</scope>
    <source>
        <strain evidence="2 3">SFB5A</strain>
    </source>
</reference>